<dbReference type="InterPro" id="IPR002833">
    <property type="entry name" value="PTH2"/>
</dbReference>
<evidence type="ECO:0000256" key="5">
    <source>
        <dbReference type="SAM" id="MobiDB-lite"/>
    </source>
</evidence>
<reference evidence="6" key="1">
    <citation type="journal article" date="2019" name="Environ. Microbiol.">
        <title>Fungal ecological strategies reflected in gene transcription - a case study of two litter decomposers.</title>
        <authorList>
            <person name="Barbi F."/>
            <person name="Kohler A."/>
            <person name="Barry K."/>
            <person name="Baskaran P."/>
            <person name="Daum C."/>
            <person name="Fauchery L."/>
            <person name="Ihrmark K."/>
            <person name="Kuo A."/>
            <person name="LaButti K."/>
            <person name="Lipzen A."/>
            <person name="Morin E."/>
            <person name="Grigoriev I.V."/>
            <person name="Henrissat B."/>
            <person name="Lindahl B."/>
            <person name="Martin F."/>
        </authorList>
    </citation>
    <scope>NUCLEOTIDE SEQUENCE</scope>
    <source>
        <strain evidence="6">JB14</strain>
    </source>
</reference>
<protein>
    <recommendedName>
        <fullName evidence="1">peptidyl-tRNA hydrolase</fullName>
        <ecNumber evidence="1">3.1.1.29</ecNumber>
    </recommendedName>
</protein>
<dbReference type="Gene3D" id="3.40.1490.10">
    <property type="entry name" value="Bit1"/>
    <property type="match status" value="1"/>
</dbReference>
<dbReference type="Proteomes" id="UP000799118">
    <property type="component" value="Unassembled WGS sequence"/>
</dbReference>
<dbReference type="FunFam" id="3.40.1490.10:FF:000001">
    <property type="entry name" value="Peptidyl-tRNA hydrolase 2"/>
    <property type="match status" value="1"/>
</dbReference>
<comment type="similarity">
    <text evidence="3">Belongs to the PTH2 family.</text>
</comment>
<dbReference type="CDD" id="cd02430">
    <property type="entry name" value="PTH2"/>
    <property type="match status" value="1"/>
</dbReference>
<dbReference type="GO" id="GO:0005829">
    <property type="term" value="C:cytosol"/>
    <property type="evidence" value="ECO:0007669"/>
    <property type="project" value="TreeGrafter"/>
</dbReference>
<dbReference type="NCBIfam" id="NF003314">
    <property type="entry name" value="PRK04322.1"/>
    <property type="match status" value="1"/>
</dbReference>
<dbReference type="GO" id="GO:0004045">
    <property type="term" value="F:peptidyl-tRNA hydrolase activity"/>
    <property type="evidence" value="ECO:0007669"/>
    <property type="project" value="UniProtKB-EC"/>
</dbReference>
<dbReference type="SUPFAM" id="SSF102462">
    <property type="entry name" value="Peptidyl-tRNA hydrolase II"/>
    <property type="match status" value="1"/>
</dbReference>
<comment type="catalytic activity">
    <reaction evidence="4">
        <text>an N-acyl-L-alpha-aminoacyl-tRNA + H2O = an N-acyl-L-amino acid + a tRNA + H(+)</text>
        <dbReference type="Rhea" id="RHEA:54448"/>
        <dbReference type="Rhea" id="RHEA-COMP:10123"/>
        <dbReference type="Rhea" id="RHEA-COMP:13883"/>
        <dbReference type="ChEBI" id="CHEBI:15377"/>
        <dbReference type="ChEBI" id="CHEBI:15378"/>
        <dbReference type="ChEBI" id="CHEBI:59874"/>
        <dbReference type="ChEBI" id="CHEBI:78442"/>
        <dbReference type="ChEBI" id="CHEBI:138191"/>
        <dbReference type="EC" id="3.1.1.29"/>
    </reaction>
</comment>
<evidence type="ECO:0000256" key="3">
    <source>
        <dbReference type="ARBA" id="ARBA00038050"/>
    </source>
</evidence>
<dbReference type="EC" id="3.1.1.29" evidence="1"/>
<dbReference type="PANTHER" id="PTHR12649">
    <property type="entry name" value="PEPTIDYL-TRNA HYDROLASE 2"/>
    <property type="match status" value="1"/>
</dbReference>
<evidence type="ECO:0000313" key="6">
    <source>
        <dbReference type="EMBL" id="KAE9410802.1"/>
    </source>
</evidence>
<dbReference type="AlphaFoldDB" id="A0A6A4IET3"/>
<evidence type="ECO:0000256" key="1">
    <source>
        <dbReference type="ARBA" id="ARBA00013260"/>
    </source>
</evidence>
<evidence type="ECO:0000313" key="7">
    <source>
        <dbReference type="Proteomes" id="UP000799118"/>
    </source>
</evidence>
<keyword evidence="2 6" id="KW-0378">Hydrolase</keyword>
<dbReference type="EMBL" id="ML769384">
    <property type="protein sequence ID" value="KAE9410802.1"/>
    <property type="molecule type" value="Genomic_DNA"/>
</dbReference>
<dbReference type="InterPro" id="IPR023476">
    <property type="entry name" value="Pep_tRNA_hydro_II_dom_sf"/>
</dbReference>
<evidence type="ECO:0000256" key="2">
    <source>
        <dbReference type="ARBA" id="ARBA00022801"/>
    </source>
</evidence>
<dbReference type="PANTHER" id="PTHR12649:SF11">
    <property type="entry name" value="PEPTIDYL-TRNA HYDROLASE 2, MITOCHONDRIAL"/>
    <property type="match status" value="1"/>
</dbReference>
<keyword evidence="7" id="KW-1185">Reference proteome</keyword>
<dbReference type="OrthoDB" id="1733656at2759"/>
<gene>
    <name evidence="6" type="ORF">BT96DRAFT_1011532</name>
</gene>
<dbReference type="Pfam" id="PF01981">
    <property type="entry name" value="PTH2"/>
    <property type="match status" value="1"/>
</dbReference>
<evidence type="ECO:0000256" key="4">
    <source>
        <dbReference type="ARBA" id="ARBA00048707"/>
    </source>
</evidence>
<feature type="compositionally biased region" description="Basic and acidic residues" evidence="5">
    <location>
        <begin position="36"/>
        <end position="45"/>
    </location>
</feature>
<feature type="region of interest" description="Disordered" evidence="5">
    <location>
        <begin position="36"/>
        <end position="67"/>
    </location>
</feature>
<organism evidence="6 7">
    <name type="scientific">Gymnopus androsaceus JB14</name>
    <dbReference type="NCBI Taxonomy" id="1447944"/>
    <lineage>
        <taxon>Eukaryota</taxon>
        <taxon>Fungi</taxon>
        <taxon>Dikarya</taxon>
        <taxon>Basidiomycota</taxon>
        <taxon>Agaricomycotina</taxon>
        <taxon>Agaricomycetes</taxon>
        <taxon>Agaricomycetidae</taxon>
        <taxon>Agaricales</taxon>
        <taxon>Marasmiineae</taxon>
        <taxon>Omphalotaceae</taxon>
        <taxon>Gymnopus</taxon>
    </lineage>
</organism>
<sequence>MAKFSLKFSSNIILITAASAALGYYLGRRTSALEKHVSSETRPATEEQEEQTQEDDDDNDEEDEDIADGDLSSISAGFMEQCKMVLVVRTDLKMTSGKISAQCGHGTLACYKALMKKNPKLVRHWEKTGQAKIALKCNSEDQLLELEAIAKSLNLCARSVVDGGRTQVEPGTRTVLTIGPAPVSLINEVTGSLRLL</sequence>
<accession>A0A6A4IET3</accession>
<feature type="compositionally biased region" description="Acidic residues" evidence="5">
    <location>
        <begin position="46"/>
        <end position="67"/>
    </location>
</feature>
<name>A0A6A4IET3_9AGAR</name>
<proteinExistence type="inferred from homology"/>
<dbReference type="NCBIfam" id="TIGR00283">
    <property type="entry name" value="arch_pth2"/>
    <property type="match status" value="1"/>
</dbReference>